<dbReference type="EMBL" id="CM047744">
    <property type="protein sequence ID" value="KAJ0028546.1"/>
    <property type="molecule type" value="Genomic_DNA"/>
</dbReference>
<sequence>MKRSVLKILILIVTLLSCTTFASAVVRCGNCGRTPVPYPLSTDPNCGDQAYKIRCTAGTLWFDALNKSSYMITDINPLTQRIIIRPAGLSGKTCIASDMATEGIQLDDNLPFNITSSNTILLLNCSDAMLHLQAPINCSSNSICHDYINNNAPLCKSTSLCCVFKTGGSQNSYVVKVHINGGCAAYQSFVNLDTHWVPTKTWPAPAMELEWGLPQEPTCKLPIDCKPLLHSKCLVDPMNSGQKRCFCNAGFDWDPVNGLCRREKCPHGRGCKHQKKQTMLIAVVLVLKQNKRMKQEAQKNIIREREEMLRTKNNGKSSKIFSGKEIIKATNNFSKDNLIGSGGFGEVFKGTIDDGTITAIKRAKLGNTKGTDQVLNEVRILCQVNHRCLVRLLGCCVELDQPLLIIDEEKLMDAVDPVLKEKATNLDLETMKALGLLAAACLDERRQNRPSMKEVADEIEYIISVAKGKVSAEG</sequence>
<gene>
    <name evidence="1" type="ORF">Pint_35352</name>
</gene>
<proteinExistence type="predicted"/>
<keyword evidence="2" id="KW-1185">Reference proteome</keyword>
<accession>A0ACC0Y5C7</accession>
<organism evidence="1 2">
    <name type="scientific">Pistacia integerrima</name>
    <dbReference type="NCBI Taxonomy" id="434235"/>
    <lineage>
        <taxon>Eukaryota</taxon>
        <taxon>Viridiplantae</taxon>
        <taxon>Streptophyta</taxon>
        <taxon>Embryophyta</taxon>
        <taxon>Tracheophyta</taxon>
        <taxon>Spermatophyta</taxon>
        <taxon>Magnoliopsida</taxon>
        <taxon>eudicotyledons</taxon>
        <taxon>Gunneridae</taxon>
        <taxon>Pentapetalae</taxon>
        <taxon>rosids</taxon>
        <taxon>malvids</taxon>
        <taxon>Sapindales</taxon>
        <taxon>Anacardiaceae</taxon>
        <taxon>Pistacia</taxon>
    </lineage>
</organism>
<name>A0ACC0Y5C7_9ROSI</name>
<dbReference type="Proteomes" id="UP001163603">
    <property type="component" value="Chromosome 9"/>
</dbReference>
<protein>
    <submittedName>
        <fullName evidence="1">Uncharacterized protein</fullName>
    </submittedName>
</protein>
<evidence type="ECO:0000313" key="2">
    <source>
        <dbReference type="Proteomes" id="UP001163603"/>
    </source>
</evidence>
<comment type="caution">
    <text evidence="1">The sequence shown here is derived from an EMBL/GenBank/DDBJ whole genome shotgun (WGS) entry which is preliminary data.</text>
</comment>
<reference evidence="2" key="1">
    <citation type="journal article" date="2023" name="G3 (Bethesda)">
        <title>Genome assembly and association tests identify interacting loci associated with vigor, precocity, and sex in interspecific pistachio rootstocks.</title>
        <authorList>
            <person name="Palmer W."/>
            <person name="Jacygrad E."/>
            <person name="Sagayaradj S."/>
            <person name="Cavanaugh K."/>
            <person name="Han R."/>
            <person name="Bertier L."/>
            <person name="Beede B."/>
            <person name="Kafkas S."/>
            <person name="Golino D."/>
            <person name="Preece J."/>
            <person name="Michelmore R."/>
        </authorList>
    </citation>
    <scope>NUCLEOTIDE SEQUENCE [LARGE SCALE GENOMIC DNA]</scope>
</reference>
<evidence type="ECO:0000313" key="1">
    <source>
        <dbReference type="EMBL" id="KAJ0028546.1"/>
    </source>
</evidence>